<evidence type="ECO:0000256" key="9">
    <source>
        <dbReference type="ARBA" id="ARBA00023303"/>
    </source>
</evidence>
<evidence type="ECO:0000256" key="6">
    <source>
        <dbReference type="ARBA" id="ARBA00023053"/>
    </source>
</evidence>
<sequence length="126" mass="12874">MLNQIVLVALGGAIGSVGRQLVNLGAARLFGPGLPLGTFTVNLVGAFAMGVFIELLARRLGGSAELRVFVATGIIGGFTTFSSFALDTAVLWERGEAATAFAYVAGTLILGFGALFAGLALARHFA</sequence>
<evidence type="ECO:0000313" key="13">
    <source>
        <dbReference type="EMBL" id="GGD89692.1"/>
    </source>
</evidence>
<dbReference type="Pfam" id="PF02537">
    <property type="entry name" value="CRCB"/>
    <property type="match status" value="1"/>
</dbReference>
<comment type="activity regulation">
    <text evidence="12">Na(+) is not transported, but it plays an essential structural role and its presence is essential for fluoride channel function.</text>
</comment>
<comment type="caution">
    <text evidence="13">The sequence shown here is derived from an EMBL/GenBank/DDBJ whole genome shotgun (WGS) entry which is preliminary data.</text>
</comment>
<dbReference type="EMBL" id="BMIQ01000001">
    <property type="protein sequence ID" value="GGD89692.1"/>
    <property type="molecule type" value="Genomic_DNA"/>
</dbReference>
<evidence type="ECO:0000256" key="5">
    <source>
        <dbReference type="ARBA" id="ARBA00022989"/>
    </source>
</evidence>
<feature type="binding site" evidence="12">
    <location>
        <position position="79"/>
    </location>
    <ligand>
        <name>Na(+)</name>
        <dbReference type="ChEBI" id="CHEBI:29101"/>
        <note>structural</note>
    </ligand>
</feature>
<dbReference type="AlphaFoldDB" id="A0A916ZD54"/>
<feature type="binding site" evidence="12">
    <location>
        <position position="76"/>
    </location>
    <ligand>
        <name>Na(+)</name>
        <dbReference type="ChEBI" id="CHEBI:29101"/>
        <note>structural</note>
    </ligand>
</feature>
<evidence type="ECO:0000256" key="7">
    <source>
        <dbReference type="ARBA" id="ARBA00023065"/>
    </source>
</evidence>
<organism evidence="13 14">
    <name type="scientific">Aureimonas endophytica</name>
    <dbReference type="NCBI Taxonomy" id="2027858"/>
    <lineage>
        <taxon>Bacteria</taxon>
        <taxon>Pseudomonadati</taxon>
        <taxon>Pseudomonadota</taxon>
        <taxon>Alphaproteobacteria</taxon>
        <taxon>Hyphomicrobiales</taxon>
        <taxon>Aurantimonadaceae</taxon>
        <taxon>Aureimonas</taxon>
    </lineage>
</organism>
<keyword evidence="14" id="KW-1185">Reference proteome</keyword>
<dbReference type="GO" id="GO:0062054">
    <property type="term" value="F:fluoride channel activity"/>
    <property type="evidence" value="ECO:0007669"/>
    <property type="project" value="UniProtKB-UniRule"/>
</dbReference>
<feature type="transmembrane region" description="Helical" evidence="12">
    <location>
        <begin position="34"/>
        <end position="56"/>
    </location>
</feature>
<dbReference type="InterPro" id="IPR003691">
    <property type="entry name" value="FluC"/>
</dbReference>
<comment type="function">
    <text evidence="12">Fluoride-specific ion channel. Important for reducing fluoride concentration in the cell, thus reducing its toxicity.</text>
</comment>
<dbReference type="PANTHER" id="PTHR28259:SF1">
    <property type="entry name" value="FLUORIDE EXPORT PROTEIN 1-RELATED"/>
    <property type="match status" value="1"/>
</dbReference>
<dbReference type="NCBIfam" id="TIGR00494">
    <property type="entry name" value="crcB"/>
    <property type="match status" value="1"/>
</dbReference>
<evidence type="ECO:0000256" key="11">
    <source>
        <dbReference type="ARBA" id="ARBA00035585"/>
    </source>
</evidence>
<feature type="transmembrane region" description="Helical" evidence="12">
    <location>
        <begin position="68"/>
        <end position="86"/>
    </location>
</feature>
<dbReference type="Proteomes" id="UP000644699">
    <property type="component" value="Unassembled WGS sequence"/>
</dbReference>
<dbReference type="HAMAP" id="MF_00454">
    <property type="entry name" value="FluC"/>
    <property type="match status" value="1"/>
</dbReference>
<evidence type="ECO:0000256" key="8">
    <source>
        <dbReference type="ARBA" id="ARBA00023136"/>
    </source>
</evidence>
<keyword evidence="7 12" id="KW-0406">Ion transport</keyword>
<dbReference type="RefSeq" id="WP_210318260.1">
    <property type="nucleotide sequence ID" value="NZ_BMIQ01000001.1"/>
</dbReference>
<evidence type="ECO:0000313" key="14">
    <source>
        <dbReference type="Proteomes" id="UP000644699"/>
    </source>
</evidence>
<evidence type="ECO:0000256" key="3">
    <source>
        <dbReference type="ARBA" id="ARBA00022519"/>
    </source>
</evidence>
<reference evidence="13" key="1">
    <citation type="journal article" date="2014" name="Int. J. Syst. Evol. Microbiol.">
        <title>Complete genome sequence of Corynebacterium casei LMG S-19264T (=DSM 44701T), isolated from a smear-ripened cheese.</title>
        <authorList>
            <consortium name="US DOE Joint Genome Institute (JGI-PGF)"/>
            <person name="Walter F."/>
            <person name="Albersmeier A."/>
            <person name="Kalinowski J."/>
            <person name="Ruckert C."/>
        </authorList>
    </citation>
    <scope>NUCLEOTIDE SEQUENCE</scope>
    <source>
        <strain evidence="13">CGMCC 1.15367</strain>
    </source>
</reference>
<keyword evidence="6 12" id="KW-0915">Sodium</keyword>
<accession>A0A916ZD54</accession>
<comment type="similarity">
    <text evidence="10 12">Belongs to the fluoride channel Fluc/FEX (TC 1.A.43) family.</text>
</comment>
<keyword evidence="4 12" id="KW-0812">Transmembrane</keyword>
<keyword evidence="12" id="KW-0479">Metal-binding</keyword>
<dbReference type="NCBIfam" id="NF010791">
    <property type="entry name" value="PRK14195.1"/>
    <property type="match status" value="1"/>
</dbReference>
<keyword evidence="3" id="KW-0997">Cell inner membrane</keyword>
<evidence type="ECO:0000256" key="2">
    <source>
        <dbReference type="ARBA" id="ARBA00022475"/>
    </source>
</evidence>
<feature type="transmembrane region" description="Helical" evidence="12">
    <location>
        <begin position="98"/>
        <end position="122"/>
    </location>
</feature>
<evidence type="ECO:0000256" key="12">
    <source>
        <dbReference type="HAMAP-Rule" id="MF_00454"/>
    </source>
</evidence>
<keyword evidence="8 12" id="KW-0472">Membrane</keyword>
<dbReference type="GO" id="GO:0005886">
    <property type="term" value="C:plasma membrane"/>
    <property type="evidence" value="ECO:0007669"/>
    <property type="project" value="UniProtKB-SubCell"/>
</dbReference>
<keyword evidence="5 12" id="KW-1133">Transmembrane helix</keyword>
<dbReference type="PANTHER" id="PTHR28259">
    <property type="entry name" value="FLUORIDE EXPORT PROTEIN 1-RELATED"/>
    <property type="match status" value="1"/>
</dbReference>
<evidence type="ECO:0000256" key="1">
    <source>
        <dbReference type="ARBA" id="ARBA00004651"/>
    </source>
</evidence>
<gene>
    <name evidence="12 13" type="primary">crcB</name>
    <name evidence="12" type="synonym">fluC</name>
    <name evidence="13" type="ORF">GCM10011390_05590</name>
</gene>
<proteinExistence type="inferred from homology"/>
<keyword evidence="2 12" id="KW-1003">Cell membrane</keyword>
<evidence type="ECO:0000256" key="4">
    <source>
        <dbReference type="ARBA" id="ARBA00022692"/>
    </source>
</evidence>
<comment type="catalytic activity">
    <reaction evidence="11">
        <text>fluoride(in) = fluoride(out)</text>
        <dbReference type="Rhea" id="RHEA:76159"/>
        <dbReference type="ChEBI" id="CHEBI:17051"/>
    </reaction>
    <physiologicalReaction direction="left-to-right" evidence="11">
        <dbReference type="Rhea" id="RHEA:76160"/>
    </physiologicalReaction>
</comment>
<keyword evidence="12" id="KW-0813">Transport</keyword>
<protein>
    <recommendedName>
        <fullName evidence="12">Fluoride-specific ion channel FluC</fullName>
    </recommendedName>
</protein>
<evidence type="ECO:0000256" key="10">
    <source>
        <dbReference type="ARBA" id="ARBA00035120"/>
    </source>
</evidence>
<keyword evidence="9 12" id="KW-0407">Ion channel</keyword>
<comment type="subcellular location">
    <subcellularLocation>
        <location evidence="1 12">Cell membrane</location>
        <topology evidence="1 12">Multi-pass membrane protein</topology>
    </subcellularLocation>
</comment>
<name>A0A916ZD54_9HYPH</name>
<reference evidence="13" key="2">
    <citation type="submission" date="2020-09" db="EMBL/GenBank/DDBJ databases">
        <authorList>
            <person name="Sun Q."/>
            <person name="Zhou Y."/>
        </authorList>
    </citation>
    <scope>NUCLEOTIDE SEQUENCE</scope>
    <source>
        <strain evidence="13">CGMCC 1.15367</strain>
    </source>
</reference>
<dbReference type="GO" id="GO:0140114">
    <property type="term" value="P:cellular detoxification of fluoride"/>
    <property type="evidence" value="ECO:0007669"/>
    <property type="project" value="UniProtKB-UniRule"/>
</dbReference>
<dbReference type="GO" id="GO:0046872">
    <property type="term" value="F:metal ion binding"/>
    <property type="evidence" value="ECO:0007669"/>
    <property type="project" value="UniProtKB-KW"/>
</dbReference>